<evidence type="ECO:0000256" key="5">
    <source>
        <dbReference type="ARBA" id="ARBA00022692"/>
    </source>
</evidence>
<reference evidence="12 13" key="1">
    <citation type="submission" date="2008-07" db="EMBL/GenBank/DDBJ databases">
        <authorList>
            <person name="El-Sayed N."/>
            <person name="Caler E."/>
            <person name="Inman J."/>
            <person name="Amedeo P."/>
            <person name="Hass B."/>
            <person name="Wortman J."/>
        </authorList>
    </citation>
    <scope>NUCLEOTIDE SEQUENCE [LARGE SCALE GENOMIC DNA]</scope>
    <source>
        <strain evidence="13">ATCC 50983 / TXsc</strain>
    </source>
</reference>
<evidence type="ECO:0000256" key="7">
    <source>
        <dbReference type="ARBA" id="ARBA00022989"/>
    </source>
</evidence>
<evidence type="ECO:0000256" key="9">
    <source>
        <dbReference type="ARBA" id="ARBA00023136"/>
    </source>
</evidence>
<keyword evidence="7" id="KW-1133">Transmembrane helix</keyword>
<dbReference type="RefSeq" id="XP_002786627.1">
    <property type="nucleotide sequence ID" value="XM_002786581.1"/>
</dbReference>
<dbReference type="PANTHER" id="PTHR11214">
    <property type="entry name" value="BETA-1,3-N-ACETYLGLUCOSAMINYLTRANSFERASE"/>
    <property type="match status" value="1"/>
</dbReference>
<sequence length="332" mass="37593">MVFSLRSALSVLDLAIVIPTAPKETLRRCNVRDSWKWQLKKYGSAGSKRSIKLYFIIGDSTGLYASDKKTLEEEKNQYGDIHELQGFTDEYDRLGEKMLEIFKVCSGIFGELVTLLEEKEAFDIPRVYAGTFWGGLPILQPSLKEATGMENYPVNARGAGYILSRDLVDLMANTPVPFKHVEAEDAMIGTFLAPYEYTRIDFNVCPLTPQCGCAITCNTDTHETAESVYQVDHYNTPETLRWKQRRYELFGDSCWRVDYPAESSCGRAVLRANSHEYYFDAVTTDVLHEGIIVPDHTSTRVGVCQTSFEWQTSADWGPCSRECDGGIRTRFN</sequence>
<dbReference type="EMBL" id="GG671811">
    <property type="protein sequence ID" value="EER18423.1"/>
    <property type="molecule type" value="Genomic_DNA"/>
</dbReference>
<dbReference type="GO" id="GO:0006493">
    <property type="term" value="P:protein O-linked glycosylation"/>
    <property type="evidence" value="ECO:0007669"/>
    <property type="project" value="TreeGrafter"/>
</dbReference>
<evidence type="ECO:0000256" key="4">
    <source>
        <dbReference type="ARBA" id="ARBA00022679"/>
    </source>
</evidence>
<dbReference type="GO" id="GO:0016758">
    <property type="term" value="F:hexosyltransferase activity"/>
    <property type="evidence" value="ECO:0007669"/>
    <property type="project" value="InterPro"/>
</dbReference>
<keyword evidence="3 10" id="KW-0328">Glycosyltransferase</keyword>
<evidence type="ECO:0000256" key="1">
    <source>
        <dbReference type="ARBA" id="ARBA00004323"/>
    </source>
</evidence>
<evidence type="ECO:0000256" key="6">
    <source>
        <dbReference type="ARBA" id="ARBA00022968"/>
    </source>
</evidence>
<dbReference type="OMA" id="IDFNVCP"/>
<dbReference type="GeneID" id="9049229"/>
<dbReference type="Proteomes" id="UP000007800">
    <property type="component" value="Unassembled WGS sequence"/>
</dbReference>
<organism evidence="13">
    <name type="scientific">Perkinsus marinus (strain ATCC 50983 / TXsc)</name>
    <dbReference type="NCBI Taxonomy" id="423536"/>
    <lineage>
        <taxon>Eukaryota</taxon>
        <taxon>Sar</taxon>
        <taxon>Alveolata</taxon>
        <taxon>Perkinsozoa</taxon>
        <taxon>Perkinsea</taxon>
        <taxon>Perkinsida</taxon>
        <taxon>Perkinsidae</taxon>
        <taxon>Perkinsus</taxon>
    </lineage>
</organism>
<dbReference type="InParanoid" id="C5KB97"/>
<evidence type="ECO:0000256" key="10">
    <source>
        <dbReference type="RuleBase" id="RU363063"/>
    </source>
</evidence>
<dbReference type="PANTHER" id="PTHR11214:SF3">
    <property type="entry name" value="BETA-1,3-GALACTOSYLTRANSFERASE 6"/>
    <property type="match status" value="1"/>
</dbReference>
<dbReference type="InterPro" id="IPR002659">
    <property type="entry name" value="Glyco_trans_31"/>
</dbReference>
<dbReference type="Pfam" id="PF01762">
    <property type="entry name" value="Galactosyl_T"/>
    <property type="match status" value="1"/>
</dbReference>
<keyword evidence="6" id="KW-0735">Signal-anchor</keyword>
<feature type="signal peptide" evidence="11">
    <location>
        <begin position="1"/>
        <end position="22"/>
    </location>
</feature>
<name>C5KB97_PERM5</name>
<evidence type="ECO:0000313" key="13">
    <source>
        <dbReference type="Proteomes" id="UP000007800"/>
    </source>
</evidence>
<proteinExistence type="inferred from homology"/>
<dbReference type="AlphaFoldDB" id="C5KB97"/>
<comment type="similarity">
    <text evidence="2 10">Belongs to the glycosyltransferase 31 family.</text>
</comment>
<dbReference type="GO" id="GO:0000139">
    <property type="term" value="C:Golgi membrane"/>
    <property type="evidence" value="ECO:0007669"/>
    <property type="project" value="UniProtKB-SubCell"/>
</dbReference>
<dbReference type="EC" id="2.4.1.-" evidence="10"/>
<keyword evidence="8 10" id="KW-0333">Golgi apparatus</keyword>
<protein>
    <recommendedName>
        <fullName evidence="10">Hexosyltransferase</fullName>
        <ecNumber evidence="10">2.4.1.-</ecNumber>
    </recommendedName>
</protein>
<evidence type="ECO:0000256" key="8">
    <source>
        <dbReference type="ARBA" id="ARBA00023034"/>
    </source>
</evidence>
<keyword evidence="4 12" id="KW-0808">Transferase</keyword>
<keyword evidence="5" id="KW-0812">Transmembrane</keyword>
<keyword evidence="11" id="KW-0732">Signal</keyword>
<evidence type="ECO:0000256" key="3">
    <source>
        <dbReference type="ARBA" id="ARBA00022676"/>
    </source>
</evidence>
<dbReference type="OrthoDB" id="446173at2759"/>
<evidence type="ECO:0000313" key="12">
    <source>
        <dbReference type="EMBL" id="EER18423.1"/>
    </source>
</evidence>
<evidence type="ECO:0000256" key="11">
    <source>
        <dbReference type="SAM" id="SignalP"/>
    </source>
</evidence>
<gene>
    <name evidence="12" type="ORF">Pmar_PMAR005334</name>
</gene>
<accession>C5KB97</accession>
<feature type="chain" id="PRO_5002954032" description="Hexosyltransferase" evidence="11">
    <location>
        <begin position="23"/>
        <end position="332"/>
    </location>
</feature>
<comment type="subcellular location">
    <subcellularLocation>
        <location evidence="1 10">Golgi apparatus membrane</location>
        <topology evidence="1 10">Single-pass type II membrane protein</topology>
    </subcellularLocation>
</comment>
<keyword evidence="13" id="KW-1185">Reference proteome</keyword>
<evidence type="ECO:0000256" key="2">
    <source>
        <dbReference type="ARBA" id="ARBA00008661"/>
    </source>
</evidence>
<keyword evidence="9" id="KW-0472">Membrane</keyword>